<keyword evidence="4" id="KW-0238">DNA-binding</keyword>
<dbReference type="Gene3D" id="2.40.330.10">
    <property type="entry name" value="DNA-binding pseudobarrel domain"/>
    <property type="match status" value="3"/>
</dbReference>
<dbReference type="CDD" id="cd10017">
    <property type="entry name" value="B3_DNA"/>
    <property type="match status" value="2"/>
</dbReference>
<dbReference type="Proteomes" id="UP000823388">
    <property type="component" value="Chromosome 4N"/>
</dbReference>
<gene>
    <name evidence="8" type="ORF">PVAP13_4NG241922</name>
</gene>
<proteinExistence type="predicted"/>
<feature type="domain" description="TF-B3" evidence="7">
    <location>
        <begin position="335"/>
        <end position="398"/>
    </location>
</feature>
<comment type="caution">
    <text evidence="8">The sequence shown here is derived from an EMBL/GenBank/DDBJ whole genome shotgun (WGS) entry which is preliminary data.</text>
</comment>
<dbReference type="PANTHER" id="PTHR31674">
    <property type="entry name" value="B3 DOMAIN-CONTAINING PROTEIN REM-LIKE 3-RELATED"/>
    <property type="match status" value="1"/>
</dbReference>
<dbReference type="InterPro" id="IPR015300">
    <property type="entry name" value="DNA-bd_pseudobarrel_sf"/>
</dbReference>
<protein>
    <recommendedName>
        <fullName evidence="7">TF-B3 domain-containing protein</fullName>
    </recommendedName>
</protein>
<feature type="domain" description="TF-B3" evidence="7">
    <location>
        <begin position="128"/>
        <end position="224"/>
    </location>
</feature>
<evidence type="ECO:0000256" key="5">
    <source>
        <dbReference type="ARBA" id="ARBA00023163"/>
    </source>
</evidence>
<evidence type="ECO:0000256" key="2">
    <source>
        <dbReference type="ARBA" id="ARBA00022737"/>
    </source>
</evidence>
<evidence type="ECO:0000256" key="1">
    <source>
        <dbReference type="ARBA" id="ARBA00004123"/>
    </source>
</evidence>
<comment type="subcellular location">
    <subcellularLocation>
        <location evidence="1">Nucleus</location>
    </subcellularLocation>
</comment>
<dbReference type="SMART" id="SM01019">
    <property type="entry name" value="B3"/>
    <property type="match status" value="3"/>
</dbReference>
<evidence type="ECO:0000313" key="8">
    <source>
        <dbReference type="EMBL" id="KAG2607347.1"/>
    </source>
</evidence>
<keyword evidence="9" id="KW-1185">Reference proteome</keyword>
<reference evidence="8" key="1">
    <citation type="submission" date="2020-05" db="EMBL/GenBank/DDBJ databases">
        <title>WGS assembly of Panicum virgatum.</title>
        <authorList>
            <person name="Lovell J.T."/>
            <person name="Jenkins J."/>
            <person name="Shu S."/>
            <person name="Juenger T.E."/>
            <person name="Schmutz J."/>
        </authorList>
    </citation>
    <scope>NUCLEOTIDE SEQUENCE</scope>
    <source>
        <strain evidence="8">AP13</strain>
    </source>
</reference>
<sequence length="398" mass="43758">MAPVVHRARPKYAAALPSPACLHELRVPGEFAARLGGEDGAAAAVVLLVSPLGKVWREELRRAGGGGGPWQLGGGWAGFAAAHGVEAGWSVVFRFERRGVATVRAFDAAGCLARFCTPHAGVAAGKSRPRFIRLLHTDDLEKMRIPDKFVQEHLTENYPSSQKAMILSPLGKFWRVELGRHQSGMLLGDGWARFLTAHDLSEGHILVFRYEDNMVFTVETFMQNGCLKEYEAEAADMTDDAIGPSSVPQQGVKELVVSPVKKKRKTRNENTCLEVYGNKPNLSPISSKKVASQKKLVSTVPRHSFTKRITRHDITSLIAVKKSICSSVGLLGTCEITMKMSMGNTRSWPVLFKMANNFGYITGQGWKRFCCESKLKEGDHCTFSVIETTVWHVTVVSS</sequence>
<evidence type="ECO:0000256" key="6">
    <source>
        <dbReference type="ARBA" id="ARBA00023242"/>
    </source>
</evidence>
<keyword evidence="6" id="KW-0539">Nucleus</keyword>
<dbReference type="InterPro" id="IPR003340">
    <property type="entry name" value="B3_DNA-bd"/>
</dbReference>
<evidence type="ECO:0000256" key="3">
    <source>
        <dbReference type="ARBA" id="ARBA00023015"/>
    </source>
</evidence>
<dbReference type="OrthoDB" id="683934at2759"/>
<dbReference type="AlphaFoldDB" id="A0A8T0TAM8"/>
<dbReference type="SUPFAM" id="SSF101936">
    <property type="entry name" value="DNA-binding pseudobarrel domain"/>
    <property type="match status" value="3"/>
</dbReference>
<dbReference type="PANTHER" id="PTHR31674:SF62">
    <property type="entry name" value="B3 DOMAIN-CONTAINING PROTEIN REM14-RELATED"/>
    <property type="match status" value="1"/>
</dbReference>
<dbReference type="PROSITE" id="PS50863">
    <property type="entry name" value="B3"/>
    <property type="match status" value="3"/>
</dbReference>
<dbReference type="EMBL" id="CM029044">
    <property type="protein sequence ID" value="KAG2607347.1"/>
    <property type="molecule type" value="Genomic_DNA"/>
</dbReference>
<evidence type="ECO:0000256" key="4">
    <source>
        <dbReference type="ARBA" id="ARBA00023125"/>
    </source>
</evidence>
<dbReference type="Pfam" id="PF02362">
    <property type="entry name" value="B3"/>
    <property type="match status" value="3"/>
</dbReference>
<keyword evidence="2" id="KW-0677">Repeat</keyword>
<dbReference type="InterPro" id="IPR039218">
    <property type="entry name" value="REM_fam"/>
</dbReference>
<organism evidence="8 9">
    <name type="scientific">Panicum virgatum</name>
    <name type="common">Blackwell switchgrass</name>
    <dbReference type="NCBI Taxonomy" id="38727"/>
    <lineage>
        <taxon>Eukaryota</taxon>
        <taxon>Viridiplantae</taxon>
        <taxon>Streptophyta</taxon>
        <taxon>Embryophyta</taxon>
        <taxon>Tracheophyta</taxon>
        <taxon>Spermatophyta</taxon>
        <taxon>Magnoliopsida</taxon>
        <taxon>Liliopsida</taxon>
        <taxon>Poales</taxon>
        <taxon>Poaceae</taxon>
        <taxon>PACMAD clade</taxon>
        <taxon>Panicoideae</taxon>
        <taxon>Panicodae</taxon>
        <taxon>Paniceae</taxon>
        <taxon>Panicinae</taxon>
        <taxon>Panicum</taxon>
        <taxon>Panicum sect. Hiantes</taxon>
    </lineage>
</organism>
<feature type="domain" description="TF-B3" evidence="7">
    <location>
        <begin position="25"/>
        <end position="109"/>
    </location>
</feature>
<dbReference type="GO" id="GO:0005634">
    <property type="term" value="C:nucleus"/>
    <property type="evidence" value="ECO:0007669"/>
    <property type="project" value="UniProtKB-SubCell"/>
</dbReference>
<accession>A0A8T0TAM8</accession>
<keyword evidence="3" id="KW-0805">Transcription regulation</keyword>
<name>A0A8T0TAM8_PANVG</name>
<dbReference type="GO" id="GO:0003677">
    <property type="term" value="F:DNA binding"/>
    <property type="evidence" value="ECO:0007669"/>
    <property type="project" value="UniProtKB-KW"/>
</dbReference>
<evidence type="ECO:0000259" key="7">
    <source>
        <dbReference type="PROSITE" id="PS50863"/>
    </source>
</evidence>
<keyword evidence="5" id="KW-0804">Transcription</keyword>
<evidence type="ECO:0000313" key="9">
    <source>
        <dbReference type="Proteomes" id="UP000823388"/>
    </source>
</evidence>